<dbReference type="InterPro" id="IPR009057">
    <property type="entry name" value="Homeodomain-like_sf"/>
</dbReference>
<comment type="caution">
    <text evidence="2">The sequence shown here is derived from an EMBL/GenBank/DDBJ whole genome shotgun (WGS) entry which is preliminary data.</text>
</comment>
<dbReference type="InterPro" id="IPR049739">
    <property type="entry name" value="YraL-like"/>
</dbReference>
<dbReference type="InterPro" id="IPR014875">
    <property type="entry name" value="Mor_transcription_activator"/>
</dbReference>
<evidence type="ECO:0000259" key="1">
    <source>
        <dbReference type="Pfam" id="PF08765"/>
    </source>
</evidence>
<name>A0A3R8M366_9FIRM</name>
<sequence length="95" mass="11194">MDYIRAAEILPQELIEQLQQYADGAVIYIPKKEEEKKAWGEQTTTKKELARRNAEIYADSLTGKPIKELAETYFLAEKSIQRIIRQEKRKSEKHR</sequence>
<dbReference type="Proteomes" id="UP000274920">
    <property type="component" value="Unassembled WGS sequence"/>
</dbReference>
<dbReference type="EMBL" id="RHJS01000002">
    <property type="protein sequence ID" value="RRK35007.1"/>
    <property type="molecule type" value="Genomic_DNA"/>
</dbReference>
<gene>
    <name evidence="2" type="ORF">EBB54_29485</name>
</gene>
<dbReference type="AlphaFoldDB" id="A0A3R8M366"/>
<feature type="domain" description="Mor transcription activator" evidence="1">
    <location>
        <begin position="6"/>
        <end position="93"/>
    </location>
</feature>
<keyword evidence="3" id="KW-1185">Reference proteome</keyword>
<evidence type="ECO:0000313" key="3">
    <source>
        <dbReference type="Proteomes" id="UP000274920"/>
    </source>
</evidence>
<protein>
    <recommendedName>
        <fullName evidence="1">Mor transcription activator domain-containing protein</fullName>
    </recommendedName>
</protein>
<dbReference type="RefSeq" id="WP_125130319.1">
    <property type="nucleotide sequence ID" value="NZ_RHJS01000002.1"/>
</dbReference>
<dbReference type="InterPro" id="IPR052411">
    <property type="entry name" value="c-mor_Regulatory_Protein"/>
</dbReference>
<organism evidence="2 3">
    <name type="scientific">Schaedlerella arabinosiphila</name>
    <dbReference type="NCBI Taxonomy" id="2044587"/>
    <lineage>
        <taxon>Bacteria</taxon>
        <taxon>Bacillati</taxon>
        <taxon>Bacillota</taxon>
        <taxon>Clostridia</taxon>
        <taxon>Lachnospirales</taxon>
        <taxon>Lachnospiraceae</taxon>
        <taxon>Schaedlerella</taxon>
    </lineage>
</organism>
<dbReference type="PANTHER" id="PTHR37812">
    <property type="entry name" value="MU-LIKE PROPHAGE FLUMU PROTEIN C"/>
    <property type="match status" value="1"/>
</dbReference>
<dbReference type="PANTHER" id="PTHR37812:SF1">
    <property type="entry name" value="MU-LIKE PROPHAGE FLUMU PROTEIN C"/>
    <property type="match status" value="1"/>
</dbReference>
<proteinExistence type="predicted"/>
<reference evidence="2" key="1">
    <citation type="submission" date="2018-10" db="EMBL/GenBank/DDBJ databases">
        <title>Schaedlerella arabinophila gen. nov. sp. nov., isolated from the mouse intestinal tract and comparative analysis with the genome of the closely related altered Schaedler flora strain ASF502.</title>
        <authorList>
            <person name="Miyake S."/>
            <person name="Soh M."/>
            <person name="Seedorf H."/>
        </authorList>
    </citation>
    <scope>NUCLEOTIDE SEQUENCE [LARGE SCALE GENOMIC DNA]</scope>
    <source>
        <strain evidence="2">DSM 106076</strain>
    </source>
</reference>
<dbReference type="SUPFAM" id="SSF46689">
    <property type="entry name" value="Homeodomain-like"/>
    <property type="match status" value="1"/>
</dbReference>
<accession>A0A3R8M366</accession>
<dbReference type="Gene3D" id="1.10.10.60">
    <property type="entry name" value="Homeodomain-like"/>
    <property type="match status" value="1"/>
</dbReference>
<dbReference type="NCBIfam" id="NF040785">
    <property type="entry name" value="CD3324_fam"/>
    <property type="match status" value="1"/>
</dbReference>
<dbReference type="Pfam" id="PF08765">
    <property type="entry name" value="Mor"/>
    <property type="match status" value="1"/>
</dbReference>
<evidence type="ECO:0000313" key="2">
    <source>
        <dbReference type="EMBL" id="RRK35007.1"/>
    </source>
</evidence>